<dbReference type="AlphaFoldDB" id="A0AAN9LVL2"/>
<sequence length="85" mass="9464">MAKVRGGPLSPAAHVSPSPSPKRWWPPHPPTSLIQPHIPPHFNHALTFHHHTFSQTKSRSPPPLTPTSSPYYPTHPILSFTQTLI</sequence>
<evidence type="ECO:0000313" key="3">
    <source>
        <dbReference type="Proteomes" id="UP001367508"/>
    </source>
</evidence>
<comment type="caution">
    <text evidence="2">The sequence shown here is derived from an EMBL/GenBank/DDBJ whole genome shotgun (WGS) entry which is preliminary data.</text>
</comment>
<gene>
    <name evidence="2" type="ORF">VNO77_21135</name>
</gene>
<feature type="region of interest" description="Disordered" evidence="1">
    <location>
        <begin position="1"/>
        <end position="30"/>
    </location>
</feature>
<feature type="region of interest" description="Disordered" evidence="1">
    <location>
        <begin position="51"/>
        <end position="71"/>
    </location>
</feature>
<dbReference type="EMBL" id="JAYMYQ010000004">
    <property type="protein sequence ID" value="KAK7340433.1"/>
    <property type="molecule type" value="Genomic_DNA"/>
</dbReference>
<keyword evidence="3" id="KW-1185">Reference proteome</keyword>
<proteinExistence type="predicted"/>
<evidence type="ECO:0000256" key="1">
    <source>
        <dbReference type="SAM" id="MobiDB-lite"/>
    </source>
</evidence>
<name>A0AAN9LVL2_CANGL</name>
<feature type="compositionally biased region" description="Low complexity" evidence="1">
    <location>
        <begin position="8"/>
        <end position="17"/>
    </location>
</feature>
<feature type="compositionally biased region" description="Pro residues" evidence="1">
    <location>
        <begin position="18"/>
        <end position="30"/>
    </location>
</feature>
<protein>
    <submittedName>
        <fullName evidence="2">Uncharacterized protein</fullName>
    </submittedName>
</protein>
<dbReference type="Proteomes" id="UP001367508">
    <property type="component" value="Unassembled WGS sequence"/>
</dbReference>
<evidence type="ECO:0000313" key="2">
    <source>
        <dbReference type="EMBL" id="KAK7340433.1"/>
    </source>
</evidence>
<organism evidence="2 3">
    <name type="scientific">Canavalia gladiata</name>
    <name type="common">Sword bean</name>
    <name type="synonym">Dolichos gladiatus</name>
    <dbReference type="NCBI Taxonomy" id="3824"/>
    <lineage>
        <taxon>Eukaryota</taxon>
        <taxon>Viridiplantae</taxon>
        <taxon>Streptophyta</taxon>
        <taxon>Embryophyta</taxon>
        <taxon>Tracheophyta</taxon>
        <taxon>Spermatophyta</taxon>
        <taxon>Magnoliopsida</taxon>
        <taxon>eudicotyledons</taxon>
        <taxon>Gunneridae</taxon>
        <taxon>Pentapetalae</taxon>
        <taxon>rosids</taxon>
        <taxon>fabids</taxon>
        <taxon>Fabales</taxon>
        <taxon>Fabaceae</taxon>
        <taxon>Papilionoideae</taxon>
        <taxon>50 kb inversion clade</taxon>
        <taxon>NPAAA clade</taxon>
        <taxon>indigoferoid/millettioid clade</taxon>
        <taxon>Phaseoleae</taxon>
        <taxon>Canavalia</taxon>
    </lineage>
</organism>
<accession>A0AAN9LVL2</accession>
<reference evidence="2 3" key="1">
    <citation type="submission" date="2024-01" db="EMBL/GenBank/DDBJ databases">
        <title>The genomes of 5 underutilized Papilionoideae crops provide insights into root nodulation and disease resistanc.</title>
        <authorList>
            <person name="Jiang F."/>
        </authorList>
    </citation>
    <scope>NUCLEOTIDE SEQUENCE [LARGE SCALE GENOMIC DNA]</scope>
    <source>
        <strain evidence="2">LVBAO_FW01</strain>
        <tissue evidence="2">Leaves</tissue>
    </source>
</reference>